<dbReference type="AlphaFoldDB" id="A0AAJ5X876"/>
<sequence>MTVFNPVVQSTPYLAPVQVAPFAHGASYEWSPSVTITSALPWRFTSGDELKYKTGWLVCERGASGGI</sequence>
<dbReference type="KEGG" id="acob:P0Y56_15280"/>
<evidence type="ECO:0000313" key="1">
    <source>
        <dbReference type="EMBL" id="WEK46356.1"/>
    </source>
</evidence>
<organism evidence="1 2">
    <name type="scientific">Candidatus Andeanibacterium colombiense</name>
    <dbReference type="NCBI Taxonomy" id="3121345"/>
    <lineage>
        <taxon>Bacteria</taxon>
        <taxon>Pseudomonadati</taxon>
        <taxon>Pseudomonadota</taxon>
        <taxon>Alphaproteobacteria</taxon>
        <taxon>Sphingomonadales</taxon>
        <taxon>Sphingomonadaceae</taxon>
        <taxon>Candidatus Andeanibacterium</taxon>
    </lineage>
</organism>
<accession>A0AAJ5X876</accession>
<proteinExistence type="predicted"/>
<reference evidence="1" key="1">
    <citation type="submission" date="2023-03" db="EMBL/GenBank/DDBJ databases">
        <title>Andean soil-derived lignocellulolytic bacterial consortium as a source of novel taxa and putative plastic-active enzymes.</title>
        <authorList>
            <person name="Diaz-Garcia L."/>
            <person name="Chuvochina M."/>
            <person name="Feuerriegel G."/>
            <person name="Bunk B."/>
            <person name="Sproer C."/>
            <person name="Streit W.R."/>
            <person name="Rodriguez L.M."/>
            <person name="Overmann J."/>
            <person name="Jimenez D.J."/>
        </authorList>
    </citation>
    <scope>NUCLEOTIDE SEQUENCE</scope>
    <source>
        <strain evidence="1">MAG 26</strain>
    </source>
</reference>
<name>A0AAJ5X876_9SPHN</name>
<dbReference type="Proteomes" id="UP001218362">
    <property type="component" value="Chromosome"/>
</dbReference>
<protein>
    <submittedName>
        <fullName evidence="1">Uncharacterized protein</fullName>
    </submittedName>
</protein>
<gene>
    <name evidence="1" type="ORF">P0Y56_15280</name>
</gene>
<dbReference type="EMBL" id="CP119316">
    <property type="protein sequence ID" value="WEK46356.1"/>
    <property type="molecule type" value="Genomic_DNA"/>
</dbReference>
<evidence type="ECO:0000313" key="2">
    <source>
        <dbReference type="Proteomes" id="UP001218362"/>
    </source>
</evidence>